<protein>
    <recommendedName>
        <fullName evidence="2">SHOCT domain-containing protein</fullName>
    </recommendedName>
</protein>
<accession>A0ABX8U2M4</accession>
<evidence type="ECO:0000256" key="1">
    <source>
        <dbReference type="SAM" id="Phobius"/>
    </source>
</evidence>
<evidence type="ECO:0000259" key="2">
    <source>
        <dbReference type="Pfam" id="PF09851"/>
    </source>
</evidence>
<keyword evidence="1" id="KW-1133">Transmembrane helix</keyword>
<feature type="transmembrane region" description="Helical" evidence="1">
    <location>
        <begin position="6"/>
        <end position="30"/>
    </location>
</feature>
<proteinExistence type="predicted"/>
<keyword evidence="1" id="KW-0812">Transmembrane</keyword>
<dbReference type="Pfam" id="PF09851">
    <property type="entry name" value="SHOCT"/>
    <property type="match status" value="1"/>
</dbReference>
<gene>
    <name evidence="3" type="ORF">Nocox_20435</name>
</gene>
<feature type="domain" description="SHOCT" evidence="2">
    <location>
        <begin position="53"/>
        <end position="78"/>
    </location>
</feature>
<reference evidence="3 4" key="1">
    <citation type="journal article" date="2021" name="ACS Chem. Biol.">
        <title>Genomic-Led Discovery of a Novel Glycopeptide Antibiotic by Nonomuraea coxensis DSM 45129.</title>
        <authorList>
            <person name="Yushchuk O."/>
            <person name="Vior N.M."/>
            <person name="Andreo-Vidal A."/>
            <person name="Berini F."/>
            <person name="Ruckert C."/>
            <person name="Busche T."/>
            <person name="Binda E."/>
            <person name="Kalinowski J."/>
            <person name="Truman A.W."/>
            <person name="Marinelli F."/>
        </authorList>
    </citation>
    <scope>NUCLEOTIDE SEQUENCE [LARGE SCALE GENOMIC DNA]</scope>
    <source>
        <strain evidence="3 4">DSM 45129</strain>
    </source>
</reference>
<organism evidence="3 4">
    <name type="scientific">Nonomuraea coxensis DSM 45129</name>
    <dbReference type="NCBI Taxonomy" id="1122611"/>
    <lineage>
        <taxon>Bacteria</taxon>
        <taxon>Bacillati</taxon>
        <taxon>Actinomycetota</taxon>
        <taxon>Actinomycetes</taxon>
        <taxon>Streptosporangiales</taxon>
        <taxon>Streptosporangiaceae</taxon>
        <taxon>Nonomuraea</taxon>
    </lineage>
</organism>
<name>A0ABX8U2M4_9ACTN</name>
<dbReference type="EMBL" id="CP068985">
    <property type="protein sequence ID" value="QYC41696.1"/>
    <property type="molecule type" value="Genomic_DNA"/>
</dbReference>
<keyword evidence="4" id="KW-1185">Reference proteome</keyword>
<evidence type="ECO:0000313" key="3">
    <source>
        <dbReference type="EMBL" id="QYC41696.1"/>
    </source>
</evidence>
<dbReference type="InterPro" id="IPR018649">
    <property type="entry name" value="SHOCT"/>
</dbReference>
<dbReference type="RefSeq" id="WP_020543486.1">
    <property type="nucleotide sequence ID" value="NZ_CP068985.1"/>
</dbReference>
<dbReference type="Proteomes" id="UP000824681">
    <property type="component" value="Chromosome"/>
</dbReference>
<keyword evidence="1" id="KW-0472">Membrane</keyword>
<evidence type="ECO:0000313" key="4">
    <source>
        <dbReference type="Proteomes" id="UP000824681"/>
    </source>
</evidence>
<sequence length="86" mass="9654">MYGDGGGWIWVIFMSLLWIVLIGLVVWAVIRLTQGGSSGGRYGGHPREHGESPEEILDRRYASGEIDAETYTEARERLAAHRPRAR</sequence>